<dbReference type="SMART" id="SM00079">
    <property type="entry name" value="PBPe"/>
    <property type="match status" value="1"/>
</dbReference>
<dbReference type="Gene3D" id="3.40.50.2300">
    <property type="match status" value="2"/>
</dbReference>
<evidence type="ECO:0000256" key="1">
    <source>
        <dbReference type="ARBA" id="ARBA00004141"/>
    </source>
</evidence>
<dbReference type="FunFam" id="3.40.190.10:FF:000054">
    <property type="entry name" value="Glutamate receptor"/>
    <property type="match status" value="1"/>
</dbReference>
<keyword evidence="14" id="KW-1185">Reference proteome</keyword>
<evidence type="ECO:0000256" key="8">
    <source>
        <dbReference type="ARBA" id="ARBA00023180"/>
    </source>
</evidence>
<proteinExistence type="predicted"/>
<evidence type="ECO:0000256" key="4">
    <source>
        <dbReference type="ARBA" id="ARBA00022989"/>
    </source>
</evidence>
<evidence type="ECO:0000259" key="12">
    <source>
        <dbReference type="SMART" id="SM00079"/>
    </source>
</evidence>
<dbReference type="InterPro" id="IPR019594">
    <property type="entry name" value="Glu/Gly-bd"/>
</dbReference>
<dbReference type="Pfam" id="PF01094">
    <property type="entry name" value="ANF_receptor"/>
    <property type="match status" value="1"/>
</dbReference>
<keyword evidence="8" id="KW-0325">Glycoprotein</keyword>
<accession>A0A8T2U4P5</accession>
<evidence type="ECO:0000256" key="11">
    <source>
        <dbReference type="SAM" id="Phobius"/>
    </source>
</evidence>
<evidence type="ECO:0000256" key="7">
    <source>
        <dbReference type="ARBA" id="ARBA00023170"/>
    </source>
</evidence>
<evidence type="ECO:0000256" key="3">
    <source>
        <dbReference type="ARBA" id="ARBA00022692"/>
    </source>
</evidence>
<dbReference type="Gene3D" id="1.10.287.70">
    <property type="match status" value="1"/>
</dbReference>
<evidence type="ECO:0000256" key="9">
    <source>
        <dbReference type="ARBA" id="ARBA00023286"/>
    </source>
</evidence>
<keyword evidence="3 11" id="KW-0812">Transmembrane</keyword>
<dbReference type="OrthoDB" id="5984008at2759"/>
<feature type="transmembrane region" description="Helical" evidence="11">
    <location>
        <begin position="359"/>
        <end position="380"/>
    </location>
</feature>
<dbReference type="InterPro" id="IPR001828">
    <property type="entry name" value="ANF_lig-bd_rcpt"/>
</dbReference>
<keyword evidence="2" id="KW-0813">Transport</keyword>
<gene>
    <name evidence="13" type="ORF">KP509_09G013900</name>
</gene>
<protein>
    <recommendedName>
        <fullName evidence="12">Ionotropic glutamate receptor C-terminal domain-containing protein</fullName>
    </recommendedName>
</protein>
<dbReference type="InterPro" id="IPR028082">
    <property type="entry name" value="Peripla_BP_I"/>
</dbReference>
<dbReference type="GO" id="GO:0016020">
    <property type="term" value="C:membrane"/>
    <property type="evidence" value="ECO:0007669"/>
    <property type="project" value="UniProtKB-SubCell"/>
</dbReference>
<dbReference type="Gene3D" id="3.40.190.10">
    <property type="entry name" value="Periplasmic binding protein-like II"/>
    <property type="match status" value="1"/>
</dbReference>
<keyword evidence="5" id="KW-0406">Ion transport</keyword>
<evidence type="ECO:0000313" key="13">
    <source>
        <dbReference type="EMBL" id="KAH7428713.1"/>
    </source>
</evidence>
<evidence type="ECO:0000256" key="5">
    <source>
        <dbReference type="ARBA" id="ARBA00023065"/>
    </source>
</evidence>
<organism evidence="13 14">
    <name type="scientific">Ceratopteris richardii</name>
    <name type="common">Triangle waterfern</name>
    <dbReference type="NCBI Taxonomy" id="49495"/>
    <lineage>
        <taxon>Eukaryota</taxon>
        <taxon>Viridiplantae</taxon>
        <taxon>Streptophyta</taxon>
        <taxon>Embryophyta</taxon>
        <taxon>Tracheophyta</taxon>
        <taxon>Polypodiopsida</taxon>
        <taxon>Polypodiidae</taxon>
        <taxon>Polypodiales</taxon>
        <taxon>Pteridineae</taxon>
        <taxon>Pteridaceae</taxon>
        <taxon>Parkerioideae</taxon>
        <taxon>Ceratopteris</taxon>
    </lineage>
</organism>
<evidence type="ECO:0000256" key="10">
    <source>
        <dbReference type="ARBA" id="ARBA00023303"/>
    </source>
</evidence>
<dbReference type="SUPFAM" id="SSF53822">
    <property type="entry name" value="Periplasmic binding protein-like I"/>
    <property type="match status" value="1"/>
</dbReference>
<sequence>MFRSGSVWIVTDLISSALVKPNNDLKDFGSYEGLLEMHRFIYPSDLSKDLLIQLQGENFSDIYNLSVLGGPDAYTIYAYHDAFFAAAHAITSHLVQGNNLSFTEYYKVHDGFNGEDDFRDRKVLESGPALRSTLWNISFMGTCGLIQFDGHGDVGNVVFEYVNLVGKNFSVVAYWMDGNPLITSAPHVLDNGSINMNSTSKNANTTSLIILWPGGSREIPKGWVPCKSGRRLRIGVPMNAGYPQIVYQNKSADNQTRYGGFCIEVFETAVKRLRYSVQFDYIPLFSNIMGKVNPQYDNLIDMVYSGEYDAAVGDIKITAERLTHVAFTEPFLESGLVVLVKKRDSRLGNPWSFLQPFTPTMWCTILLGFTVFYGIVIWILDHAEK</sequence>
<dbReference type="OMA" id="KSYMANS"/>
<evidence type="ECO:0000313" key="14">
    <source>
        <dbReference type="Proteomes" id="UP000825935"/>
    </source>
</evidence>
<keyword evidence="9" id="KW-1071">Ligand-gated ion channel</keyword>
<dbReference type="Pfam" id="PF10613">
    <property type="entry name" value="Lig_chan-Glu_bd"/>
    <property type="match status" value="1"/>
</dbReference>
<feature type="domain" description="Ionotropic glutamate receptor C-terminal" evidence="12">
    <location>
        <begin position="231"/>
        <end position="381"/>
    </location>
</feature>
<reference evidence="13" key="1">
    <citation type="submission" date="2021-08" db="EMBL/GenBank/DDBJ databases">
        <title>WGS assembly of Ceratopteris richardii.</title>
        <authorList>
            <person name="Marchant D.B."/>
            <person name="Chen G."/>
            <person name="Jenkins J."/>
            <person name="Shu S."/>
            <person name="Leebens-Mack J."/>
            <person name="Grimwood J."/>
            <person name="Schmutz J."/>
            <person name="Soltis P."/>
            <person name="Soltis D."/>
            <person name="Chen Z.-H."/>
        </authorList>
    </citation>
    <scope>NUCLEOTIDE SEQUENCE</scope>
    <source>
        <strain evidence="13">Whitten #5841</strain>
        <tissue evidence="13">Leaf</tissue>
    </source>
</reference>
<dbReference type="InterPro" id="IPR001320">
    <property type="entry name" value="Iontro_rcpt_C"/>
</dbReference>
<dbReference type="Proteomes" id="UP000825935">
    <property type="component" value="Chromosome 9"/>
</dbReference>
<dbReference type="GO" id="GO:0015276">
    <property type="term" value="F:ligand-gated monoatomic ion channel activity"/>
    <property type="evidence" value="ECO:0007669"/>
    <property type="project" value="InterPro"/>
</dbReference>
<keyword evidence="7" id="KW-0675">Receptor</keyword>
<keyword evidence="4 11" id="KW-1133">Transmembrane helix</keyword>
<keyword evidence="6 11" id="KW-0472">Membrane</keyword>
<keyword evidence="10" id="KW-0407">Ion channel</keyword>
<name>A0A8T2U4P5_CERRI</name>
<evidence type="ECO:0000256" key="2">
    <source>
        <dbReference type="ARBA" id="ARBA00022448"/>
    </source>
</evidence>
<evidence type="ECO:0000256" key="6">
    <source>
        <dbReference type="ARBA" id="ARBA00023136"/>
    </source>
</evidence>
<dbReference type="EMBL" id="CM035414">
    <property type="protein sequence ID" value="KAH7428713.1"/>
    <property type="molecule type" value="Genomic_DNA"/>
</dbReference>
<comment type="caution">
    <text evidence="13">The sequence shown here is derived from an EMBL/GenBank/DDBJ whole genome shotgun (WGS) entry which is preliminary data.</text>
</comment>
<comment type="subcellular location">
    <subcellularLocation>
        <location evidence="1">Membrane</location>
        <topology evidence="1">Multi-pass membrane protein</topology>
    </subcellularLocation>
</comment>
<dbReference type="InterPro" id="IPR015683">
    <property type="entry name" value="Ionotropic_Glu_rcpt"/>
</dbReference>
<dbReference type="PANTHER" id="PTHR18966">
    <property type="entry name" value="IONOTROPIC GLUTAMATE RECEPTOR"/>
    <property type="match status" value="1"/>
</dbReference>
<dbReference type="SUPFAM" id="SSF53850">
    <property type="entry name" value="Periplasmic binding protein-like II"/>
    <property type="match status" value="1"/>
</dbReference>
<dbReference type="AlphaFoldDB" id="A0A8T2U4P5"/>